<feature type="transmembrane region" description="Helical" evidence="6">
    <location>
        <begin position="118"/>
        <end position="135"/>
    </location>
</feature>
<feature type="transmembrane region" description="Helical" evidence="6">
    <location>
        <begin position="326"/>
        <end position="344"/>
    </location>
</feature>
<protein>
    <submittedName>
        <fullName evidence="8">Transmembrane amino acid transporter</fullName>
    </submittedName>
</protein>
<feature type="transmembrane region" description="Helical" evidence="6">
    <location>
        <begin position="147"/>
        <end position="166"/>
    </location>
</feature>
<evidence type="ECO:0000256" key="1">
    <source>
        <dbReference type="ARBA" id="ARBA00004141"/>
    </source>
</evidence>
<dbReference type="PANTHER" id="PTHR22950">
    <property type="entry name" value="AMINO ACID TRANSPORTER"/>
    <property type="match status" value="1"/>
</dbReference>
<dbReference type="InterPro" id="IPR013057">
    <property type="entry name" value="AA_transpt_TM"/>
</dbReference>
<feature type="transmembrane region" description="Helical" evidence="6">
    <location>
        <begin position="350"/>
        <end position="372"/>
    </location>
</feature>
<evidence type="ECO:0000256" key="4">
    <source>
        <dbReference type="ARBA" id="ARBA00022989"/>
    </source>
</evidence>
<keyword evidence="4 6" id="KW-1133">Transmembrane helix</keyword>
<comment type="similarity">
    <text evidence="2">Belongs to the amino acid/polyamine transporter 2 family.</text>
</comment>
<feature type="transmembrane region" description="Helical" evidence="6">
    <location>
        <begin position="43"/>
        <end position="62"/>
    </location>
</feature>
<name>A0A4Q9LKU1_9MICR</name>
<evidence type="ECO:0000256" key="3">
    <source>
        <dbReference type="ARBA" id="ARBA00022692"/>
    </source>
</evidence>
<dbReference type="Gene3D" id="1.20.1740.10">
    <property type="entry name" value="Amino acid/polyamine transporter I"/>
    <property type="match status" value="1"/>
</dbReference>
<feature type="transmembrane region" description="Helical" evidence="6">
    <location>
        <begin position="218"/>
        <end position="242"/>
    </location>
</feature>
<sequence>MTHNGLNTFQGITAMVTTMMGSGVIMLPSAFGDVGYVFGTLQFVSTSIISFFTLYAISSAAVKMNKNEKQTYYSVCKNINKFMAVFADLCIALQGYSCCLVYMIALATWIPKLIGKEISRFYMVMIFFPPLYYLASLKNLKNLRYVSFLSVGSVTYLASLILYYSLLTRGKYSEGEKVNFNYKFNSALSVIIFALGCHQNIIKVYSELQNKSLKNITLISGLSVLFGSSIYLVIGFFGYFIAGSSIDGSILDSFLDKSTKLSRFLIKDTFDKFMILNKIAVICFCCVMMSAFPTQQQPAKDSVINLIFLITKKPRNESSEDTMRKILTFIFCITVGILACIPDLDFDSVLKFIGATAAISITYIIPSLVYIFTNHYYGFLRVSAIVVAIISTLLMIYMVIFNFTGDDKS</sequence>
<evidence type="ECO:0000313" key="9">
    <source>
        <dbReference type="Proteomes" id="UP000291404"/>
    </source>
</evidence>
<evidence type="ECO:0000313" key="8">
    <source>
        <dbReference type="EMBL" id="TBU08657.1"/>
    </source>
</evidence>
<comment type="subcellular location">
    <subcellularLocation>
        <location evidence="1">Membrane</location>
        <topology evidence="1">Multi-pass membrane protein</topology>
    </subcellularLocation>
</comment>
<dbReference type="GO" id="GO:0016020">
    <property type="term" value="C:membrane"/>
    <property type="evidence" value="ECO:0007669"/>
    <property type="project" value="UniProtKB-SubCell"/>
</dbReference>
<dbReference type="VEuPathDB" id="MicrosporidiaDB:CWI36_0111p0060"/>
<dbReference type="STRING" id="148818.A0A4Q9LKU1"/>
<accession>A0A4Q9LKU1</accession>
<evidence type="ECO:0000256" key="6">
    <source>
        <dbReference type="SAM" id="Phobius"/>
    </source>
</evidence>
<dbReference type="AlphaFoldDB" id="A0A4Q9LKU1"/>
<comment type="caution">
    <text evidence="8">The sequence shown here is derived from an EMBL/GenBank/DDBJ whole genome shotgun (WGS) entry which is preliminary data.</text>
</comment>
<feature type="transmembrane region" description="Helical" evidence="6">
    <location>
        <begin position="12"/>
        <end position="31"/>
    </location>
</feature>
<dbReference type="GO" id="GO:0015179">
    <property type="term" value="F:L-amino acid transmembrane transporter activity"/>
    <property type="evidence" value="ECO:0007669"/>
    <property type="project" value="TreeGrafter"/>
</dbReference>
<evidence type="ECO:0000256" key="2">
    <source>
        <dbReference type="ARBA" id="ARBA00008066"/>
    </source>
</evidence>
<feature type="transmembrane region" description="Helical" evidence="6">
    <location>
        <begin position="379"/>
        <end position="400"/>
    </location>
</feature>
<reference evidence="8 9" key="1">
    <citation type="submission" date="2017-12" db="EMBL/GenBank/DDBJ databases">
        <authorList>
            <person name="Pombert J.-F."/>
            <person name="Haag K.L."/>
            <person name="Ebert D."/>
        </authorList>
    </citation>
    <scope>NUCLEOTIDE SEQUENCE [LARGE SCALE GENOMIC DNA]</scope>
    <source>
        <strain evidence="8">BE-OM-2</strain>
    </source>
</reference>
<feature type="transmembrane region" description="Helical" evidence="6">
    <location>
        <begin position="273"/>
        <end position="292"/>
    </location>
</feature>
<evidence type="ECO:0000256" key="5">
    <source>
        <dbReference type="ARBA" id="ARBA00023136"/>
    </source>
</evidence>
<keyword evidence="9" id="KW-1185">Reference proteome</keyword>
<dbReference type="EMBL" id="PITI01000111">
    <property type="protein sequence ID" value="TBU08657.1"/>
    <property type="molecule type" value="Genomic_DNA"/>
</dbReference>
<dbReference type="Pfam" id="PF01490">
    <property type="entry name" value="Aa_trans"/>
    <property type="match status" value="1"/>
</dbReference>
<feature type="transmembrane region" description="Helical" evidence="6">
    <location>
        <begin position="82"/>
        <end position="106"/>
    </location>
</feature>
<dbReference type="Proteomes" id="UP000291404">
    <property type="component" value="Unassembled WGS sequence"/>
</dbReference>
<feature type="domain" description="Amino acid transporter transmembrane" evidence="7">
    <location>
        <begin position="7"/>
        <end position="401"/>
    </location>
</feature>
<keyword evidence="5 6" id="KW-0472">Membrane</keyword>
<dbReference type="VEuPathDB" id="MicrosporidiaDB:CWI39_1046p0010"/>
<proteinExistence type="inferred from homology"/>
<gene>
    <name evidence="8" type="ORF">CWI36_0111p0060</name>
</gene>
<feature type="transmembrane region" description="Helical" evidence="6">
    <location>
        <begin position="186"/>
        <end position="206"/>
    </location>
</feature>
<organism evidence="8 9">
    <name type="scientific">Hamiltosporidium magnivora</name>
    <dbReference type="NCBI Taxonomy" id="148818"/>
    <lineage>
        <taxon>Eukaryota</taxon>
        <taxon>Fungi</taxon>
        <taxon>Fungi incertae sedis</taxon>
        <taxon>Microsporidia</taxon>
        <taxon>Dubosqiidae</taxon>
        <taxon>Hamiltosporidium</taxon>
    </lineage>
</organism>
<evidence type="ECO:0000259" key="7">
    <source>
        <dbReference type="Pfam" id="PF01490"/>
    </source>
</evidence>
<keyword evidence="3 6" id="KW-0812">Transmembrane</keyword>